<dbReference type="PROSITE" id="PS01087">
    <property type="entry name" value="RADICAL_ACTIVATING"/>
    <property type="match status" value="1"/>
</dbReference>
<evidence type="ECO:0000313" key="13">
    <source>
        <dbReference type="Proteomes" id="UP000746471"/>
    </source>
</evidence>
<dbReference type="EMBL" id="JAHBCL010000012">
    <property type="protein sequence ID" value="MBS7526649.1"/>
    <property type="molecule type" value="Genomic_DNA"/>
</dbReference>
<evidence type="ECO:0000256" key="3">
    <source>
        <dbReference type="ARBA" id="ARBA00021356"/>
    </source>
</evidence>
<dbReference type="CDD" id="cd01335">
    <property type="entry name" value="Radical_SAM"/>
    <property type="match status" value="1"/>
</dbReference>
<name>A0ABS5PN98_9FIRM</name>
<keyword evidence="9 10" id="KW-0411">Iron-sulfur</keyword>
<gene>
    <name evidence="12" type="primary">pflA</name>
    <name evidence="12" type="ORF">KHM83_08170</name>
</gene>
<evidence type="ECO:0000256" key="8">
    <source>
        <dbReference type="ARBA" id="ARBA00023004"/>
    </source>
</evidence>
<proteinExistence type="inferred from homology"/>
<dbReference type="EC" id="1.97.1.4" evidence="10"/>
<evidence type="ECO:0000256" key="10">
    <source>
        <dbReference type="RuleBase" id="RU362053"/>
    </source>
</evidence>
<comment type="function">
    <text evidence="1 10">Activation of pyruvate formate-lyase under anaerobic conditions by generation of an organic free radical, using S-adenosylmethionine and reduced flavodoxin as cosubstrates to produce 5'-deoxy-adenosine.</text>
</comment>
<feature type="domain" description="Radical SAM core" evidence="11">
    <location>
        <begin position="14"/>
        <end position="234"/>
    </location>
</feature>
<keyword evidence="7 10" id="KW-0560">Oxidoreductase</keyword>
<dbReference type="InterPro" id="IPR058240">
    <property type="entry name" value="rSAM_sf"/>
</dbReference>
<dbReference type="NCBIfam" id="TIGR02493">
    <property type="entry name" value="PFLA"/>
    <property type="match status" value="1"/>
</dbReference>
<dbReference type="GO" id="GO:0016829">
    <property type="term" value="F:lyase activity"/>
    <property type="evidence" value="ECO:0007669"/>
    <property type="project" value="UniProtKB-KW"/>
</dbReference>
<dbReference type="SFLD" id="SFLDG01066">
    <property type="entry name" value="organic_radical-activating_enz"/>
    <property type="match status" value="1"/>
</dbReference>
<comment type="catalytic activity">
    <reaction evidence="10">
        <text>glycyl-[formate C-acetyltransferase] + reduced [flavodoxin] + S-adenosyl-L-methionine = glycin-2-yl radical-[formate C-acetyltransferase] + semiquinone [flavodoxin] + 5'-deoxyadenosine + L-methionine + H(+)</text>
        <dbReference type="Rhea" id="RHEA:19225"/>
        <dbReference type="Rhea" id="RHEA-COMP:10622"/>
        <dbReference type="Rhea" id="RHEA-COMP:12190"/>
        <dbReference type="Rhea" id="RHEA-COMP:12191"/>
        <dbReference type="Rhea" id="RHEA-COMP:14480"/>
        <dbReference type="ChEBI" id="CHEBI:15378"/>
        <dbReference type="ChEBI" id="CHEBI:17319"/>
        <dbReference type="ChEBI" id="CHEBI:29947"/>
        <dbReference type="ChEBI" id="CHEBI:32722"/>
        <dbReference type="ChEBI" id="CHEBI:57618"/>
        <dbReference type="ChEBI" id="CHEBI:57844"/>
        <dbReference type="ChEBI" id="CHEBI:59789"/>
        <dbReference type="ChEBI" id="CHEBI:140311"/>
        <dbReference type="EC" id="1.97.1.4"/>
    </reaction>
</comment>
<dbReference type="PROSITE" id="PS51918">
    <property type="entry name" value="RADICAL_SAM"/>
    <property type="match status" value="1"/>
</dbReference>
<reference evidence="12 13" key="1">
    <citation type="submission" date="2021-05" db="EMBL/GenBank/DDBJ databases">
        <title>Fusibacter ferrireducens sp. nov., an anaerobic, sulfur- and Fe-reducing bacterium isolated from the mangrove sediment.</title>
        <authorList>
            <person name="Qiu D."/>
        </authorList>
    </citation>
    <scope>NUCLEOTIDE SEQUENCE [LARGE SCALE GENOMIC DNA]</scope>
    <source>
        <strain evidence="12 13">DSM 12116</strain>
    </source>
</reference>
<keyword evidence="6 10" id="KW-0479">Metal-binding</keyword>
<dbReference type="PANTHER" id="PTHR30352">
    <property type="entry name" value="PYRUVATE FORMATE-LYASE-ACTIVATING ENZYME"/>
    <property type="match status" value="1"/>
</dbReference>
<evidence type="ECO:0000256" key="9">
    <source>
        <dbReference type="ARBA" id="ARBA00023014"/>
    </source>
</evidence>
<keyword evidence="12" id="KW-0670">Pyruvate</keyword>
<dbReference type="SFLD" id="SFLDS00029">
    <property type="entry name" value="Radical_SAM"/>
    <property type="match status" value="1"/>
</dbReference>
<keyword evidence="5 10" id="KW-0949">S-adenosyl-L-methionine</keyword>
<protein>
    <recommendedName>
        <fullName evidence="3 10">Pyruvate formate-lyase-activating enzyme</fullName>
        <ecNumber evidence="10">1.97.1.4</ecNumber>
    </recommendedName>
</protein>
<dbReference type="PANTHER" id="PTHR30352:SF5">
    <property type="entry name" value="PYRUVATE FORMATE-LYASE 1-ACTIVATING ENZYME"/>
    <property type="match status" value="1"/>
</dbReference>
<sequence>MSLSVHSIETLGALDGPGIRTVVFLQGCPLRCGYCHNPDTWSYEAGKMMTEDELFRRILRMKPYFKDSGGVTFSGGEPLRQATALVSLMHRLKGEGIHMVIDTSGAVWSQAVDEAVHLADLILLDIKHTNAEAFYQLTGGQLEQVLAFLDVLKRDAIHYWIRQVIIPGITDSKVQIEQLAKLTASSSRERIELLPFHKMGMAKWEKLSMPCPLADVAPMSAAVIEQLQTHLSSI</sequence>
<evidence type="ECO:0000256" key="2">
    <source>
        <dbReference type="ARBA" id="ARBA00009777"/>
    </source>
</evidence>
<evidence type="ECO:0000256" key="1">
    <source>
        <dbReference type="ARBA" id="ARBA00003141"/>
    </source>
</evidence>
<dbReference type="Pfam" id="PF13353">
    <property type="entry name" value="Fer4_12"/>
    <property type="match status" value="1"/>
</dbReference>
<dbReference type="InterPro" id="IPR034457">
    <property type="entry name" value="Organic_radical-activating"/>
</dbReference>
<evidence type="ECO:0000256" key="6">
    <source>
        <dbReference type="ARBA" id="ARBA00022723"/>
    </source>
</evidence>
<dbReference type="Proteomes" id="UP000746471">
    <property type="component" value="Unassembled WGS sequence"/>
</dbReference>
<accession>A0ABS5PN98</accession>
<comment type="caution">
    <text evidence="12">The sequence shown here is derived from an EMBL/GenBank/DDBJ whole genome shotgun (WGS) entry which is preliminary data.</text>
</comment>
<dbReference type="InterPro" id="IPR007197">
    <property type="entry name" value="rSAM"/>
</dbReference>
<dbReference type="Gene3D" id="3.20.20.70">
    <property type="entry name" value="Aldolase class I"/>
    <property type="match status" value="1"/>
</dbReference>
<comment type="subcellular location">
    <subcellularLocation>
        <location evidence="10">Cytoplasm</location>
    </subcellularLocation>
</comment>
<dbReference type="InterPro" id="IPR013785">
    <property type="entry name" value="Aldolase_TIM"/>
</dbReference>
<dbReference type="GO" id="GO:0043365">
    <property type="term" value="F:[formate-C-acetyltransferase]-activating enzyme activity"/>
    <property type="evidence" value="ECO:0007669"/>
    <property type="project" value="UniProtKB-EC"/>
</dbReference>
<keyword evidence="13" id="KW-1185">Reference proteome</keyword>
<keyword evidence="10" id="KW-0963">Cytoplasm</keyword>
<evidence type="ECO:0000313" key="12">
    <source>
        <dbReference type="EMBL" id="MBS7526649.1"/>
    </source>
</evidence>
<evidence type="ECO:0000256" key="4">
    <source>
        <dbReference type="ARBA" id="ARBA00022485"/>
    </source>
</evidence>
<keyword evidence="12" id="KW-0456">Lyase</keyword>
<keyword evidence="4 10" id="KW-0004">4Fe-4S</keyword>
<dbReference type="InterPro" id="IPR001989">
    <property type="entry name" value="Radical_activat_CS"/>
</dbReference>
<evidence type="ECO:0000256" key="7">
    <source>
        <dbReference type="ARBA" id="ARBA00023002"/>
    </source>
</evidence>
<comment type="similarity">
    <text evidence="2 10">Belongs to the organic radical-activating enzymes family.</text>
</comment>
<dbReference type="SUPFAM" id="SSF102114">
    <property type="entry name" value="Radical SAM enzymes"/>
    <property type="match status" value="1"/>
</dbReference>
<dbReference type="RefSeq" id="WP_213236511.1">
    <property type="nucleotide sequence ID" value="NZ_JAHBCL010000012.1"/>
</dbReference>
<evidence type="ECO:0000256" key="5">
    <source>
        <dbReference type="ARBA" id="ARBA00022691"/>
    </source>
</evidence>
<organism evidence="12 13">
    <name type="scientific">Fusibacter paucivorans</name>
    <dbReference type="NCBI Taxonomy" id="76009"/>
    <lineage>
        <taxon>Bacteria</taxon>
        <taxon>Bacillati</taxon>
        <taxon>Bacillota</taxon>
        <taxon>Clostridia</taxon>
        <taxon>Eubacteriales</taxon>
        <taxon>Eubacteriales Family XII. Incertae Sedis</taxon>
        <taxon>Fusibacter</taxon>
    </lineage>
</organism>
<evidence type="ECO:0000259" key="11">
    <source>
        <dbReference type="PROSITE" id="PS51918"/>
    </source>
</evidence>
<dbReference type="InterPro" id="IPR012838">
    <property type="entry name" value="PFL1_activating"/>
</dbReference>
<keyword evidence="8 10" id="KW-0408">Iron</keyword>
<comment type="cofactor">
    <cofactor evidence="10">
        <name>[4Fe-4S] cluster</name>
        <dbReference type="ChEBI" id="CHEBI:49883"/>
    </cofactor>
    <text evidence="10">Binds 1 [4Fe-4S] cluster. The cluster is coordinated with 3 cysteines and an exchangeable S-adenosyl-L-methionine.</text>
</comment>